<evidence type="ECO:0000256" key="9">
    <source>
        <dbReference type="PROSITE-ProRule" id="PRU01143"/>
    </source>
</evidence>
<keyword evidence="7" id="KW-0804">Transcription</keyword>
<accession>A0A9N7Z662</accession>
<keyword evidence="2" id="KW-0479">Metal-binding</keyword>
<dbReference type="GO" id="GO:0005634">
    <property type="term" value="C:nucleus"/>
    <property type="evidence" value="ECO:0007669"/>
    <property type="project" value="UniProtKB-SubCell"/>
</dbReference>
<keyword evidence="8" id="KW-0539">Nucleus</keyword>
<evidence type="ECO:0000256" key="1">
    <source>
        <dbReference type="ARBA" id="ARBA00004123"/>
    </source>
</evidence>
<evidence type="ECO:0000256" key="8">
    <source>
        <dbReference type="ARBA" id="ARBA00023242"/>
    </source>
</evidence>
<protein>
    <recommendedName>
        <fullName evidence="13">Myelin transcription factor 1-like protein</fullName>
    </recommendedName>
</protein>
<proteinExistence type="predicted"/>
<comment type="subcellular location">
    <subcellularLocation>
        <location evidence="1">Nucleus</location>
    </subcellularLocation>
</comment>
<evidence type="ECO:0008006" key="13">
    <source>
        <dbReference type="Google" id="ProtNLM"/>
    </source>
</evidence>
<feature type="region of interest" description="Disordered" evidence="10">
    <location>
        <begin position="172"/>
        <end position="235"/>
    </location>
</feature>
<dbReference type="FunFam" id="4.10.320.30:FF:000001">
    <property type="entry name" value="Myelin transcription factor 1-like, a"/>
    <property type="match status" value="1"/>
</dbReference>
<dbReference type="InterPro" id="IPR036060">
    <property type="entry name" value="Znf_C2H2C_sf"/>
</dbReference>
<dbReference type="Pfam" id="PF01530">
    <property type="entry name" value="zf-C2HC"/>
    <property type="match status" value="1"/>
</dbReference>
<keyword evidence="12" id="KW-1185">Reference proteome</keyword>
<dbReference type="Proteomes" id="UP001153269">
    <property type="component" value="Unassembled WGS sequence"/>
</dbReference>
<evidence type="ECO:0000256" key="6">
    <source>
        <dbReference type="ARBA" id="ARBA00023015"/>
    </source>
</evidence>
<keyword evidence="4 9" id="KW-0863">Zinc-finger</keyword>
<keyword evidence="6" id="KW-0805">Transcription regulation</keyword>
<name>A0A9N7Z662_PLEPL</name>
<evidence type="ECO:0000256" key="2">
    <source>
        <dbReference type="ARBA" id="ARBA00022723"/>
    </source>
</evidence>
<keyword evidence="5" id="KW-0862">Zinc</keyword>
<feature type="compositionally biased region" description="Acidic residues" evidence="10">
    <location>
        <begin position="201"/>
        <end position="218"/>
    </location>
</feature>
<feature type="region of interest" description="Disordered" evidence="10">
    <location>
        <begin position="131"/>
        <end position="154"/>
    </location>
</feature>
<organism evidence="11 12">
    <name type="scientific">Pleuronectes platessa</name>
    <name type="common">European plaice</name>
    <dbReference type="NCBI Taxonomy" id="8262"/>
    <lineage>
        <taxon>Eukaryota</taxon>
        <taxon>Metazoa</taxon>
        <taxon>Chordata</taxon>
        <taxon>Craniata</taxon>
        <taxon>Vertebrata</taxon>
        <taxon>Euteleostomi</taxon>
        <taxon>Actinopterygii</taxon>
        <taxon>Neopterygii</taxon>
        <taxon>Teleostei</taxon>
        <taxon>Neoteleostei</taxon>
        <taxon>Acanthomorphata</taxon>
        <taxon>Carangaria</taxon>
        <taxon>Pleuronectiformes</taxon>
        <taxon>Pleuronectoidei</taxon>
        <taxon>Pleuronectidae</taxon>
        <taxon>Pleuronectes</taxon>
    </lineage>
</organism>
<evidence type="ECO:0000313" key="11">
    <source>
        <dbReference type="EMBL" id="CAB1456973.1"/>
    </source>
</evidence>
<dbReference type="PROSITE" id="PS51802">
    <property type="entry name" value="ZF_CCHHC"/>
    <property type="match status" value="1"/>
</dbReference>
<dbReference type="InterPro" id="IPR002515">
    <property type="entry name" value="Znf_C2H2C"/>
</dbReference>
<evidence type="ECO:0000256" key="3">
    <source>
        <dbReference type="ARBA" id="ARBA00022737"/>
    </source>
</evidence>
<dbReference type="EMBL" id="CADEAL010004320">
    <property type="protein sequence ID" value="CAB1456973.1"/>
    <property type="molecule type" value="Genomic_DNA"/>
</dbReference>
<evidence type="ECO:0000256" key="5">
    <source>
        <dbReference type="ARBA" id="ARBA00022833"/>
    </source>
</evidence>
<evidence type="ECO:0000313" key="12">
    <source>
        <dbReference type="Proteomes" id="UP001153269"/>
    </source>
</evidence>
<gene>
    <name evidence="11" type="ORF">PLEPLA_LOCUS44776</name>
</gene>
<keyword evidence="3" id="KW-0677">Repeat</keyword>
<feature type="compositionally biased region" description="Basic and acidic residues" evidence="10">
    <location>
        <begin position="219"/>
        <end position="235"/>
    </location>
</feature>
<evidence type="ECO:0000256" key="4">
    <source>
        <dbReference type="ARBA" id="ARBA00022771"/>
    </source>
</evidence>
<evidence type="ECO:0000256" key="7">
    <source>
        <dbReference type="ARBA" id="ARBA00023163"/>
    </source>
</evidence>
<sequence>MSRGWLQLSCAPAGGSAAGLLSMVLKIRLALSGVLNSSGSSDVLRCFVRLVVSVLRSKERVCAARTCRRRGGWDGSTGLTVDFTPRREDLVRPDGRQLVADMSQDITETRTRTRSKGIRVLSELAGQEMKQELSSSCPTPGCDGKGHVSGRYSRHRSVLGCPIVKKRKLEEAEAEAEENQSAPKRRNQPAKQAVDDGITADSEEEEEQKENEEEEEEDLKEKKKDKTKNRLESGE</sequence>
<dbReference type="GO" id="GO:0006355">
    <property type="term" value="P:regulation of DNA-templated transcription"/>
    <property type="evidence" value="ECO:0007669"/>
    <property type="project" value="InterPro"/>
</dbReference>
<dbReference type="SUPFAM" id="SSF103637">
    <property type="entry name" value="CCHHC domain"/>
    <property type="match status" value="1"/>
</dbReference>
<dbReference type="AlphaFoldDB" id="A0A9N7Z662"/>
<dbReference type="GO" id="GO:0008270">
    <property type="term" value="F:zinc ion binding"/>
    <property type="evidence" value="ECO:0007669"/>
    <property type="project" value="UniProtKB-KW"/>
</dbReference>
<reference evidence="11" key="1">
    <citation type="submission" date="2020-03" db="EMBL/GenBank/DDBJ databases">
        <authorList>
            <person name="Weist P."/>
        </authorList>
    </citation>
    <scope>NUCLEOTIDE SEQUENCE</scope>
</reference>
<comment type="caution">
    <text evidence="11">The sequence shown here is derived from an EMBL/GenBank/DDBJ whole genome shotgun (WGS) entry which is preliminary data.</text>
</comment>
<evidence type="ECO:0000256" key="10">
    <source>
        <dbReference type="SAM" id="MobiDB-lite"/>
    </source>
</evidence>
<dbReference type="Gene3D" id="4.10.320.30">
    <property type="match status" value="1"/>
</dbReference>